<dbReference type="SMART" id="SM00289">
    <property type="entry name" value="WR1"/>
    <property type="match status" value="2"/>
</dbReference>
<protein>
    <submittedName>
        <fullName evidence="3">C-type lectin domain-containing protein</fullName>
    </submittedName>
</protein>
<keyword evidence="2" id="KW-1185">Reference proteome</keyword>
<dbReference type="Proteomes" id="UP000887540">
    <property type="component" value="Unplaced"/>
</dbReference>
<evidence type="ECO:0000313" key="3">
    <source>
        <dbReference type="WBParaSite" id="ACRNAN_scaffold3938.g31945.t1"/>
    </source>
</evidence>
<feature type="domain" description="C-type lectin" evidence="1">
    <location>
        <begin position="215"/>
        <end position="336"/>
    </location>
</feature>
<dbReference type="CDD" id="cd00037">
    <property type="entry name" value="CLECT"/>
    <property type="match status" value="1"/>
</dbReference>
<reference evidence="3" key="1">
    <citation type="submission" date="2022-11" db="UniProtKB">
        <authorList>
            <consortium name="WormBaseParasite"/>
        </authorList>
    </citation>
    <scope>IDENTIFICATION</scope>
</reference>
<dbReference type="SMART" id="SM00034">
    <property type="entry name" value="CLECT"/>
    <property type="match status" value="1"/>
</dbReference>
<dbReference type="InterPro" id="IPR006150">
    <property type="entry name" value="Cys_repeat_1"/>
</dbReference>
<dbReference type="InterPro" id="IPR001304">
    <property type="entry name" value="C-type_lectin-like"/>
</dbReference>
<evidence type="ECO:0000259" key="1">
    <source>
        <dbReference type="PROSITE" id="PS50041"/>
    </source>
</evidence>
<dbReference type="WBParaSite" id="ACRNAN_scaffold3938.g31945.t1">
    <property type="protein sequence ID" value="ACRNAN_scaffold3938.g31945.t1"/>
    <property type="gene ID" value="ACRNAN_scaffold3938.g31945"/>
</dbReference>
<proteinExistence type="predicted"/>
<dbReference type="AlphaFoldDB" id="A0A914DU24"/>
<dbReference type="SUPFAM" id="SSF56436">
    <property type="entry name" value="C-type lectin-like"/>
    <property type="match status" value="1"/>
</dbReference>
<dbReference type="InterPro" id="IPR050111">
    <property type="entry name" value="C-type_lectin/snaclec_domain"/>
</dbReference>
<evidence type="ECO:0000313" key="2">
    <source>
        <dbReference type="Proteomes" id="UP000887540"/>
    </source>
</evidence>
<dbReference type="Pfam" id="PF00059">
    <property type="entry name" value="Lectin_C"/>
    <property type="match status" value="1"/>
</dbReference>
<accession>A0A914DU24</accession>
<organism evidence="2 3">
    <name type="scientific">Acrobeloides nanus</name>
    <dbReference type="NCBI Taxonomy" id="290746"/>
    <lineage>
        <taxon>Eukaryota</taxon>
        <taxon>Metazoa</taxon>
        <taxon>Ecdysozoa</taxon>
        <taxon>Nematoda</taxon>
        <taxon>Chromadorea</taxon>
        <taxon>Rhabditida</taxon>
        <taxon>Tylenchina</taxon>
        <taxon>Cephalobomorpha</taxon>
        <taxon>Cephaloboidea</taxon>
        <taxon>Cephalobidae</taxon>
        <taxon>Acrobeloides</taxon>
    </lineage>
</organism>
<dbReference type="InterPro" id="IPR016187">
    <property type="entry name" value="CTDL_fold"/>
</dbReference>
<dbReference type="Gene3D" id="3.10.100.10">
    <property type="entry name" value="Mannose-Binding Protein A, subunit A"/>
    <property type="match status" value="1"/>
</dbReference>
<sequence length="350" mass="37713">MEIVGVVEFVLLEICVAKHMQVCVQKACTTFLNALTTYARLAILVLAAHLVLIVVEINNLCPKSLYYISECINNLCPVGYTCFGSPPSAYCCGNQQPITCSSIDSNGQQCATNSNCADGFLCDVLNQRCCANLGVTPTPQGPCLSGGVCPTGQFCLQSDQNCYILYTTRVVPVSSTLTTTITATATTTTATTTTTQASSITCDSGWTYFQDTMSCYKVLMIMIYIPAEADCVSQGGHLASVHSQAEDDFLIALSKSGFVYPTGLNLDTQVFVGGIDSNLMDGVCSYMWTDGTPFDYMNFHPTEPNNCDGEGCLEIMTDNHVDKTDIAGLWNNIACDLVMRAYICKKAVNS</sequence>
<dbReference type="InterPro" id="IPR016186">
    <property type="entry name" value="C-type_lectin-like/link_sf"/>
</dbReference>
<name>A0A914DU24_9BILA</name>
<dbReference type="PANTHER" id="PTHR22803">
    <property type="entry name" value="MANNOSE, PHOSPHOLIPASE, LECTIN RECEPTOR RELATED"/>
    <property type="match status" value="1"/>
</dbReference>
<dbReference type="PROSITE" id="PS50041">
    <property type="entry name" value="C_TYPE_LECTIN_2"/>
    <property type="match status" value="1"/>
</dbReference>